<evidence type="ECO:0000256" key="8">
    <source>
        <dbReference type="ARBA" id="ARBA00023065"/>
    </source>
</evidence>
<keyword evidence="16" id="KW-1185">Reference proteome</keyword>
<evidence type="ECO:0000256" key="3">
    <source>
        <dbReference type="ARBA" id="ARBA00022426"/>
    </source>
</evidence>
<accession>A0A6I9YTQ7</accession>
<dbReference type="Proteomes" id="UP000504617">
    <property type="component" value="Unplaced"/>
</dbReference>
<evidence type="ECO:0000256" key="14">
    <source>
        <dbReference type="ARBA" id="ARBA00041463"/>
    </source>
</evidence>
<comment type="similarity">
    <text evidence="2">Belongs to the eukaryotic cobalamin transport proteins family.</text>
</comment>
<comment type="subcellular location">
    <subcellularLocation>
        <location evidence="1">Secreted</location>
    </subcellularLocation>
</comment>
<keyword evidence="7 15" id="KW-0732">Signal</keyword>
<dbReference type="InterPro" id="IPR051588">
    <property type="entry name" value="Cobalamin_Transport"/>
</dbReference>
<comment type="function">
    <text evidence="11">Primary vitamin B12-binding and transport protein. Delivers cobalamin to cells.</text>
</comment>
<name>A0A6I9YTQ7_9SAUR</name>
<evidence type="ECO:0000313" key="17">
    <source>
        <dbReference type="RefSeq" id="XP_013927943.1"/>
    </source>
</evidence>
<feature type="chain" id="PRO_5027017026" description="Transcobalamin-2" evidence="15">
    <location>
        <begin position="24"/>
        <end position="146"/>
    </location>
</feature>
<evidence type="ECO:0000256" key="11">
    <source>
        <dbReference type="ARBA" id="ARBA00037184"/>
    </source>
</evidence>
<proteinExistence type="inferred from homology"/>
<evidence type="ECO:0000256" key="13">
    <source>
        <dbReference type="ARBA" id="ARBA00040958"/>
    </source>
</evidence>
<keyword evidence="10" id="KW-0170">Cobalt</keyword>
<keyword evidence="6" id="KW-0479">Metal-binding</keyword>
<dbReference type="Pfam" id="PF01122">
    <property type="entry name" value="Cobalamin_bind"/>
    <property type="match status" value="1"/>
</dbReference>
<feature type="signal peptide" evidence="15">
    <location>
        <begin position="1"/>
        <end position="23"/>
    </location>
</feature>
<keyword evidence="5" id="KW-0964">Secreted</keyword>
<evidence type="ECO:0000256" key="7">
    <source>
        <dbReference type="ARBA" id="ARBA00022729"/>
    </source>
</evidence>
<dbReference type="GO" id="GO:0005615">
    <property type="term" value="C:extracellular space"/>
    <property type="evidence" value="ECO:0007669"/>
    <property type="project" value="TreeGrafter"/>
</dbReference>
<dbReference type="AlphaFoldDB" id="A0A6I9YTQ7"/>
<dbReference type="GO" id="GO:0006824">
    <property type="term" value="P:cobalt ion transport"/>
    <property type="evidence" value="ECO:0007669"/>
    <property type="project" value="UniProtKB-KW"/>
</dbReference>
<keyword evidence="4" id="KW-0813">Transport</keyword>
<evidence type="ECO:0000256" key="6">
    <source>
        <dbReference type="ARBA" id="ARBA00022723"/>
    </source>
</evidence>
<dbReference type="CTD" id="6948"/>
<gene>
    <name evidence="17" type="primary">TCN2</name>
</gene>
<evidence type="ECO:0000256" key="15">
    <source>
        <dbReference type="SAM" id="SignalP"/>
    </source>
</evidence>
<evidence type="ECO:0000256" key="10">
    <source>
        <dbReference type="ARBA" id="ARBA00023285"/>
    </source>
</evidence>
<evidence type="ECO:0000256" key="2">
    <source>
        <dbReference type="ARBA" id="ARBA00006449"/>
    </source>
</evidence>
<comment type="subunit">
    <text evidence="12">Interacts with CD320 (via LDL-receptor class A domains).</text>
</comment>
<dbReference type="InterPro" id="IPR002157">
    <property type="entry name" value="Cbl-bd_prot"/>
</dbReference>
<dbReference type="KEGG" id="tsr:106553885"/>
<evidence type="ECO:0000256" key="4">
    <source>
        <dbReference type="ARBA" id="ARBA00022448"/>
    </source>
</evidence>
<reference evidence="17" key="1">
    <citation type="submission" date="2025-08" db="UniProtKB">
        <authorList>
            <consortium name="RefSeq"/>
        </authorList>
    </citation>
    <scope>IDENTIFICATION</scope>
    <source>
        <tissue evidence="17">Skeletal muscle</tissue>
    </source>
</reference>
<dbReference type="RefSeq" id="XP_013927943.1">
    <property type="nucleotide sequence ID" value="XM_014072468.1"/>
</dbReference>
<keyword evidence="8" id="KW-0406">Ion transport</keyword>
<evidence type="ECO:0000313" key="16">
    <source>
        <dbReference type="Proteomes" id="UP000504617"/>
    </source>
</evidence>
<dbReference type="GO" id="GO:0015889">
    <property type="term" value="P:cobalamin transport"/>
    <property type="evidence" value="ECO:0007669"/>
    <property type="project" value="InterPro"/>
</dbReference>
<dbReference type="GO" id="GO:0046872">
    <property type="term" value="F:metal ion binding"/>
    <property type="evidence" value="ECO:0007669"/>
    <property type="project" value="UniProtKB-KW"/>
</dbReference>
<evidence type="ECO:0000256" key="12">
    <source>
        <dbReference type="ARBA" id="ARBA00038518"/>
    </source>
</evidence>
<sequence>MFFLWLQLPFLSLFHFLFTSVQLCEIPAGNLELIQALNSELLKAVDDGSQEPDPSLYLALRLSNEHNLEKEREYLDRLTGVYQPQSSRSGIPLEPSRRKKSGTGELALYLLGLRAACQNMDTPERSRLVTQLKLLLNKEMKQIGKN</sequence>
<dbReference type="GeneID" id="106553885"/>
<keyword evidence="3" id="KW-0171">Cobalt transport</keyword>
<evidence type="ECO:0000256" key="9">
    <source>
        <dbReference type="ARBA" id="ARBA00023157"/>
    </source>
</evidence>
<organism evidence="16 17">
    <name type="scientific">Thamnophis sirtalis</name>
    <dbReference type="NCBI Taxonomy" id="35019"/>
    <lineage>
        <taxon>Eukaryota</taxon>
        <taxon>Metazoa</taxon>
        <taxon>Chordata</taxon>
        <taxon>Craniata</taxon>
        <taxon>Vertebrata</taxon>
        <taxon>Euteleostomi</taxon>
        <taxon>Lepidosauria</taxon>
        <taxon>Squamata</taxon>
        <taxon>Bifurcata</taxon>
        <taxon>Unidentata</taxon>
        <taxon>Episquamata</taxon>
        <taxon>Toxicofera</taxon>
        <taxon>Serpentes</taxon>
        <taxon>Colubroidea</taxon>
        <taxon>Colubridae</taxon>
        <taxon>Natricinae</taxon>
        <taxon>Thamnophis</taxon>
    </lineage>
</organism>
<dbReference type="PANTHER" id="PTHR10559">
    <property type="entry name" value="TRANSCOBALAMIN-1/GASTRIC INTRINSIC FACTOR"/>
    <property type="match status" value="1"/>
</dbReference>
<dbReference type="OrthoDB" id="9440006at2759"/>
<dbReference type="Gene3D" id="1.50.10.20">
    <property type="match status" value="1"/>
</dbReference>
<protein>
    <recommendedName>
        <fullName evidence="13">Transcobalamin-2</fullName>
    </recommendedName>
    <alternativeName>
        <fullName evidence="14">Transcobalamin II</fullName>
    </alternativeName>
</protein>
<evidence type="ECO:0000256" key="1">
    <source>
        <dbReference type="ARBA" id="ARBA00004613"/>
    </source>
</evidence>
<evidence type="ECO:0000256" key="5">
    <source>
        <dbReference type="ARBA" id="ARBA00022525"/>
    </source>
</evidence>
<dbReference type="GO" id="GO:0031419">
    <property type="term" value="F:cobalamin binding"/>
    <property type="evidence" value="ECO:0007669"/>
    <property type="project" value="InterPro"/>
</dbReference>
<dbReference type="PANTHER" id="PTHR10559:SF14">
    <property type="entry name" value="TRANSCOBALAMIN-2"/>
    <property type="match status" value="1"/>
</dbReference>
<keyword evidence="9" id="KW-1015">Disulfide bond</keyword>